<gene>
    <name evidence="1" type="ORF">HWN40_10095</name>
</gene>
<name>A0A7D5E8M3_9EURY</name>
<protein>
    <submittedName>
        <fullName evidence="1">Uncharacterized protein</fullName>
    </submittedName>
</protein>
<dbReference type="InterPro" id="IPR036821">
    <property type="entry name" value="Peptide_deformylase_sf"/>
</dbReference>
<sequence>MKVSDLRSMLVFSAREEAIFRNFDLPRDAFYPMLLSLKIGGAWSYSAEHLKSISVMKVYTLYDEETKIGNTVEEIYLLIDPEVLKKEGHVNRLEKCGNKESRVLLIRPHSITLNAKRILVAKISTEKRKIFIGDTLENVVMFTGPSAYYAAHEMEHLENTEVEGLPMWSFEYVFQDDESRSH</sequence>
<dbReference type="EMBL" id="CP058215">
    <property type="protein sequence ID" value="QLC50558.1"/>
    <property type="molecule type" value="Genomic_DNA"/>
</dbReference>
<keyword evidence="2" id="KW-1185">Reference proteome</keyword>
<proteinExistence type="predicted"/>
<evidence type="ECO:0000313" key="2">
    <source>
        <dbReference type="Proteomes" id="UP000509594"/>
    </source>
</evidence>
<organism evidence="1 2">
    <name type="scientific">Methanolobus zinderi</name>
    <dbReference type="NCBI Taxonomy" id="536044"/>
    <lineage>
        <taxon>Archaea</taxon>
        <taxon>Methanobacteriati</taxon>
        <taxon>Methanobacteriota</taxon>
        <taxon>Stenosarchaea group</taxon>
        <taxon>Methanomicrobia</taxon>
        <taxon>Methanosarcinales</taxon>
        <taxon>Methanosarcinaceae</taxon>
        <taxon>Methanolobus</taxon>
    </lineage>
</organism>
<dbReference type="SUPFAM" id="SSF56420">
    <property type="entry name" value="Peptide deformylase"/>
    <property type="match status" value="1"/>
</dbReference>
<accession>A0A7D5E8M3</accession>
<dbReference type="Proteomes" id="UP000509594">
    <property type="component" value="Chromosome"/>
</dbReference>
<reference evidence="1 2" key="1">
    <citation type="submission" date="2020-06" db="EMBL/GenBank/DDBJ databases">
        <title>Methanolobus halotolerans sp. nov., isolated from a saline lake Tus in Siberia.</title>
        <authorList>
            <person name="Shen Y."/>
            <person name="Chen S.-C."/>
            <person name="Lai M.-C."/>
            <person name="Huang H.-H."/>
            <person name="Chiu H.-H."/>
            <person name="Tang S.-L."/>
            <person name="Rogozin D.Y."/>
            <person name="Degermendzhy A.G."/>
        </authorList>
    </citation>
    <scope>NUCLEOTIDE SEQUENCE [LARGE SCALE GENOMIC DNA]</scope>
    <source>
        <strain evidence="1 2">DSM 21339</strain>
    </source>
</reference>
<dbReference type="AlphaFoldDB" id="A0A7D5E8M3"/>
<dbReference type="OrthoDB" id="77241at2157"/>
<dbReference type="RefSeq" id="WP_176965614.1">
    <property type="nucleotide sequence ID" value="NZ_CP058215.1"/>
</dbReference>
<dbReference type="GeneID" id="55822028"/>
<evidence type="ECO:0000313" key="1">
    <source>
        <dbReference type="EMBL" id="QLC50558.1"/>
    </source>
</evidence>
<dbReference type="KEGG" id="mzi:HWN40_10095"/>